<dbReference type="SUPFAM" id="SSF143422">
    <property type="entry name" value="Transposase IS200-like"/>
    <property type="match status" value="1"/>
</dbReference>
<dbReference type="Proteomes" id="UP000078084">
    <property type="component" value="Unassembled WGS sequence"/>
</dbReference>
<dbReference type="GO" id="GO:0003677">
    <property type="term" value="F:DNA binding"/>
    <property type="evidence" value="ECO:0007669"/>
    <property type="project" value="InterPro"/>
</dbReference>
<sequence>MARLPRLYAPDTPQLAQAELTNPLQENGGGLDAAMFDTVQQWVAEASQQHRVTLHGWCLLPDRLICLCTPAQADSLARMMQALGRKLASRQMAGAVFNGRYRCALVQPGQWILPVLAWMESRPVAARLAPDAEAWPWSSARAHTGSLIPAPAWLHNHPDYWRCGNTPFDRQAAYRQLLHDGLSREQEQRIATALQGQWALGDAAFLERLAGTASRRVQPGKRGRPRKTAAASSR</sequence>
<dbReference type="PATRIC" id="fig|206506.3.peg.2821"/>
<accession>A0A171KPZ8</accession>
<reference evidence="2 4" key="1">
    <citation type="submission" date="2015-04" db="EMBL/GenBank/DDBJ databases">
        <title>Genome sequence of Kerstersia gyiorum CG1.</title>
        <authorList>
            <person name="Greninger A.L."/>
            <person name="Kozyreva V."/>
            <person name="Chaturvedi V."/>
        </authorList>
    </citation>
    <scope>NUCLEOTIDE SEQUENCE [LARGE SCALE GENOMIC DNA]</scope>
    <source>
        <strain evidence="2 4">CG1</strain>
    </source>
</reference>
<name>A0A171KPZ8_9BURK</name>
<dbReference type="GO" id="GO:0004803">
    <property type="term" value="F:transposase activity"/>
    <property type="evidence" value="ECO:0007669"/>
    <property type="project" value="InterPro"/>
</dbReference>
<evidence type="ECO:0000313" key="4">
    <source>
        <dbReference type="Proteomes" id="UP000078084"/>
    </source>
</evidence>
<evidence type="ECO:0000313" key="2">
    <source>
        <dbReference type="EMBL" id="KKO70965.1"/>
    </source>
</evidence>
<dbReference type="RefSeq" id="WP_068373101.1">
    <property type="nucleotide sequence ID" value="NZ_CBCSEB010000003.1"/>
</dbReference>
<dbReference type="Proteomes" id="UP000292039">
    <property type="component" value="Unassembled WGS sequence"/>
</dbReference>
<evidence type="ECO:0000313" key="5">
    <source>
        <dbReference type="Proteomes" id="UP000292039"/>
    </source>
</evidence>
<reference evidence="3 5" key="2">
    <citation type="submission" date="2019-02" db="EMBL/GenBank/DDBJ databases">
        <title>Genomic Encyclopedia of Type Strains, Phase IV (KMG-IV): sequencing the most valuable type-strain genomes for metagenomic binning, comparative biology and taxonomic classification.</title>
        <authorList>
            <person name="Goeker M."/>
        </authorList>
    </citation>
    <scope>NUCLEOTIDE SEQUENCE [LARGE SCALE GENOMIC DNA]</scope>
    <source>
        <strain evidence="3 5">DSM 16618</strain>
    </source>
</reference>
<gene>
    <name evidence="2" type="ORF">AAV32_13280</name>
    <name evidence="3" type="ORF">EV679_0385</name>
</gene>
<keyword evidence="4" id="KW-1185">Reference proteome</keyword>
<dbReference type="GO" id="GO:0006313">
    <property type="term" value="P:DNA transposition"/>
    <property type="evidence" value="ECO:0007669"/>
    <property type="project" value="InterPro"/>
</dbReference>
<protein>
    <submittedName>
        <fullName evidence="3">Putative transposase</fullName>
    </submittedName>
</protein>
<proteinExistence type="predicted"/>
<dbReference type="AlphaFoldDB" id="A0A171KPZ8"/>
<dbReference type="EMBL" id="LBNE01000010">
    <property type="protein sequence ID" value="KKO70965.1"/>
    <property type="molecule type" value="Genomic_DNA"/>
</dbReference>
<evidence type="ECO:0000313" key="3">
    <source>
        <dbReference type="EMBL" id="RZS73196.1"/>
    </source>
</evidence>
<organism evidence="2 4">
    <name type="scientific">Kerstersia gyiorum</name>
    <dbReference type="NCBI Taxonomy" id="206506"/>
    <lineage>
        <taxon>Bacteria</taxon>
        <taxon>Pseudomonadati</taxon>
        <taxon>Pseudomonadota</taxon>
        <taxon>Betaproteobacteria</taxon>
        <taxon>Burkholderiales</taxon>
        <taxon>Alcaligenaceae</taxon>
        <taxon>Kerstersia</taxon>
    </lineage>
</organism>
<feature type="region of interest" description="Disordered" evidence="1">
    <location>
        <begin position="212"/>
        <end position="234"/>
    </location>
</feature>
<dbReference type="InterPro" id="IPR036515">
    <property type="entry name" value="Transposase_17_sf"/>
</dbReference>
<dbReference type="STRING" id="206506.AAV32_13280"/>
<comment type="caution">
    <text evidence="2">The sequence shown here is derived from an EMBL/GenBank/DDBJ whole genome shotgun (WGS) entry which is preliminary data.</text>
</comment>
<dbReference type="GeneID" id="99728108"/>
<evidence type="ECO:0000256" key="1">
    <source>
        <dbReference type="SAM" id="MobiDB-lite"/>
    </source>
</evidence>
<dbReference type="EMBL" id="SGWZ01000001">
    <property type="protein sequence ID" value="RZS73196.1"/>
    <property type="molecule type" value="Genomic_DNA"/>
</dbReference>
<dbReference type="Gene3D" id="3.30.70.1290">
    <property type="entry name" value="Transposase IS200-like"/>
    <property type="match status" value="1"/>
</dbReference>
<dbReference type="PANTHER" id="PTHR34322">
    <property type="entry name" value="TRANSPOSASE, Y1_TNP DOMAIN-CONTAINING"/>
    <property type="match status" value="1"/>
</dbReference>
<feature type="compositionally biased region" description="Basic residues" evidence="1">
    <location>
        <begin position="218"/>
        <end position="227"/>
    </location>
</feature>
<dbReference type="PANTHER" id="PTHR34322:SF2">
    <property type="entry name" value="TRANSPOSASE IS200-LIKE DOMAIN-CONTAINING PROTEIN"/>
    <property type="match status" value="1"/>
</dbReference>